<dbReference type="Gene3D" id="1.10.150.20">
    <property type="entry name" value="5' to 3' exonuclease, C-terminal subdomain"/>
    <property type="match status" value="1"/>
</dbReference>
<evidence type="ECO:0000313" key="2">
    <source>
        <dbReference type="EMBL" id="KAL1139727.1"/>
    </source>
</evidence>
<dbReference type="Pfam" id="PF00476">
    <property type="entry name" value="DNA_pol_A"/>
    <property type="match status" value="1"/>
</dbReference>
<dbReference type="GO" id="GO:0071897">
    <property type="term" value="P:DNA biosynthetic process"/>
    <property type="evidence" value="ECO:0007669"/>
    <property type="project" value="UniProtKB-ARBA"/>
</dbReference>
<dbReference type="AlphaFoldDB" id="A0ABD0YUV3"/>
<keyword evidence="3" id="KW-1185">Reference proteome</keyword>
<dbReference type="SUPFAM" id="SSF56672">
    <property type="entry name" value="DNA/RNA polymerases"/>
    <property type="match status" value="1"/>
</dbReference>
<dbReference type="InterPro" id="IPR043502">
    <property type="entry name" value="DNA/RNA_pol_sf"/>
</dbReference>
<feature type="domain" description="DNA-directed DNA polymerase family A palm" evidence="1">
    <location>
        <begin position="19"/>
        <end position="231"/>
    </location>
</feature>
<reference evidence="2 3" key="1">
    <citation type="submission" date="2024-07" db="EMBL/GenBank/DDBJ databases">
        <title>Chromosome-level genome assembly of the water stick insect Ranatra chinensis (Heteroptera: Nepidae).</title>
        <authorList>
            <person name="Liu X."/>
        </authorList>
    </citation>
    <scope>NUCLEOTIDE SEQUENCE [LARGE SCALE GENOMIC DNA]</scope>
    <source>
        <strain evidence="2">Cailab_2021Rc</strain>
        <tissue evidence="2">Muscle</tissue>
    </source>
</reference>
<dbReference type="InterPro" id="IPR001098">
    <property type="entry name" value="DNA-dir_DNA_pol_A_palm_dom"/>
</dbReference>
<comment type="caution">
    <text evidence="2">The sequence shown here is derived from an EMBL/GenBank/DDBJ whole genome shotgun (WGS) entry which is preliminary data.</text>
</comment>
<gene>
    <name evidence="2" type="ORF">AAG570_006705</name>
</gene>
<organism evidence="2 3">
    <name type="scientific">Ranatra chinensis</name>
    <dbReference type="NCBI Taxonomy" id="642074"/>
    <lineage>
        <taxon>Eukaryota</taxon>
        <taxon>Metazoa</taxon>
        <taxon>Ecdysozoa</taxon>
        <taxon>Arthropoda</taxon>
        <taxon>Hexapoda</taxon>
        <taxon>Insecta</taxon>
        <taxon>Pterygota</taxon>
        <taxon>Neoptera</taxon>
        <taxon>Paraneoptera</taxon>
        <taxon>Hemiptera</taxon>
        <taxon>Heteroptera</taxon>
        <taxon>Panheteroptera</taxon>
        <taxon>Nepomorpha</taxon>
        <taxon>Nepidae</taxon>
        <taxon>Ranatrinae</taxon>
        <taxon>Ranatra</taxon>
    </lineage>
</organism>
<dbReference type="GO" id="GO:0006281">
    <property type="term" value="P:DNA repair"/>
    <property type="evidence" value="ECO:0007669"/>
    <property type="project" value="UniProtKB-ARBA"/>
</dbReference>
<dbReference type="EMBL" id="JBFDAA010000002">
    <property type="protein sequence ID" value="KAL1139727.1"/>
    <property type="molecule type" value="Genomic_DNA"/>
</dbReference>
<sequence length="231" mass="25881">MHDPNIQHIPRDFSIGDNKFSLRSSFIAREGNIILSADFCQLELRVLAHFSQDPVLLSLFTSDLDVFVKIASHWNKIGANEVTDEIRHQTKQLCYGIIYGMGDVALGEALGISSIEAAELSTKFHHTYSGIQEFVQSCINECRSKGYITTLKGRVRYLPEINSKIATLRNQAERQAVNSTIQGSAADIAKSAMVEIEKYLRIQFPDRPLVLSSGMSAHLVLQLHDELIYEV</sequence>
<dbReference type="InterPro" id="IPR002298">
    <property type="entry name" value="DNA_polymerase_A"/>
</dbReference>
<dbReference type="SMART" id="SM00482">
    <property type="entry name" value="POLAc"/>
    <property type="match status" value="1"/>
</dbReference>
<dbReference type="PANTHER" id="PTHR10133:SF62">
    <property type="entry name" value="DNA POLYMERASE THETA"/>
    <property type="match status" value="1"/>
</dbReference>
<dbReference type="PRINTS" id="PR00868">
    <property type="entry name" value="DNAPOLI"/>
</dbReference>
<dbReference type="FunFam" id="1.10.150.20:FF:000070">
    <property type="entry name" value="DNA polymerase I, putative"/>
    <property type="match status" value="1"/>
</dbReference>
<accession>A0ABD0YUV3</accession>
<name>A0ABD0YUV3_9HEMI</name>
<dbReference type="CDD" id="cd08638">
    <property type="entry name" value="DNA_pol_A_theta"/>
    <property type="match status" value="1"/>
</dbReference>
<evidence type="ECO:0000313" key="3">
    <source>
        <dbReference type="Proteomes" id="UP001558652"/>
    </source>
</evidence>
<evidence type="ECO:0000259" key="1">
    <source>
        <dbReference type="SMART" id="SM00482"/>
    </source>
</evidence>
<dbReference type="Gene3D" id="3.30.70.370">
    <property type="match status" value="1"/>
</dbReference>
<protein>
    <recommendedName>
        <fullName evidence="1">DNA-directed DNA polymerase family A palm domain-containing protein</fullName>
    </recommendedName>
</protein>
<dbReference type="PANTHER" id="PTHR10133">
    <property type="entry name" value="DNA POLYMERASE I"/>
    <property type="match status" value="1"/>
</dbReference>
<proteinExistence type="predicted"/>
<dbReference type="Proteomes" id="UP001558652">
    <property type="component" value="Unassembled WGS sequence"/>
</dbReference>